<feature type="transmembrane region" description="Helical" evidence="6">
    <location>
        <begin position="109"/>
        <end position="135"/>
    </location>
</feature>
<name>A0A9D3AX31_9FIRM</name>
<dbReference type="Pfam" id="PF07690">
    <property type="entry name" value="MFS_1"/>
    <property type="match status" value="2"/>
</dbReference>
<evidence type="ECO:0000313" key="9">
    <source>
        <dbReference type="Proteomes" id="UP000798488"/>
    </source>
</evidence>
<feature type="transmembrane region" description="Helical" evidence="6">
    <location>
        <begin position="309"/>
        <end position="327"/>
    </location>
</feature>
<feature type="transmembrane region" description="Helical" evidence="6">
    <location>
        <begin position="142"/>
        <end position="163"/>
    </location>
</feature>
<evidence type="ECO:0000256" key="4">
    <source>
        <dbReference type="ARBA" id="ARBA00022989"/>
    </source>
</evidence>
<dbReference type="InterPro" id="IPR050327">
    <property type="entry name" value="Proton-linked_MCT"/>
</dbReference>
<proteinExistence type="predicted"/>
<comment type="caution">
    <text evidence="8">The sequence shown here is derived from an EMBL/GenBank/DDBJ whole genome shotgun (WGS) entry which is preliminary data.</text>
</comment>
<dbReference type="PANTHER" id="PTHR11360">
    <property type="entry name" value="MONOCARBOXYLATE TRANSPORTER"/>
    <property type="match status" value="1"/>
</dbReference>
<dbReference type="GO" id="GO:0005886">
    <property type="term" value="C:plasma membrane"/>
    <property type="evidence" value="ECO:0007669"/>
    <property type="project" value="UniProtKB-SubCell"/>
</dbReference>
<feature type="transmembrane region" description="Helical" evidence="6">
    <location>
        <begin position="12"/>
        <end position="32"/>
    </location>
</feature>
<keyword evidence="5 6" id="KW-0472">Membrane</keyword>
<dbReference type="EMBL" id="LSRS01000008">
    <property type="protein sequence ID" value="KAF1083951.1"/>
    <property type="molecule type" value="Genomic_DNA"/>
</dbReference>
<feature type="transmembrane region" description="Helical" evidence="6">
    <location>
        <begin position="83"/>
        <end position="103"/>
    </location>
</feature>
<evidence type="ECO:0000256" key="3">
    <source>
        <dbReference type="ARBA" id="ARBA00022692"/>
    </source>
</evidence>
<dbReference type="AlphaFoldDB" id="A0A9D3AX31"/>
<dbReference type="PANTHER" id="PTHR11360:SF284">
    <property type="entry name" value="EG:103B4.3 PROTEIN-RELATED"/>
    <property type="match status" value="1"/>
</dbReference>
<feature type="transmembrane region" description="Helical" evidence="6">
    <location>
        <begin position="333"/>
        <end position="354"/>
    </location>
</feature>
<feature type="domain" description="Major facilitator superfamily (MFS) profile" evidence="7">
    <location>
        <begin position="17"/>
        <end position="422"/>
    </location>
</feature>
<keyword evidence="9" id="KW-1185">Reference proteome</keyword>
<protein>
    <submittedName>
        <fullName evidence="8">Oxalate:formate antiporter</fullName>
    </submittedName>
</protein>
<accession>A0A9D3AX31</accession>
<dbReference type="InterPro" id="IPR020846">
    <property type="entry name" value="MFS_dom"/>
</dbReference>
<dbReference type="InterPro" id="IPR011701">
    <property type="entry name" value="MFS"/>
</dbReference>
<feature type="transmembrane region" description="Helical" evidence="6">
    <location>
        <begin position="361"/>
        <end position="384"/>
    </location>
</feature>
<dbReference type="GO" id="GO:0022857">
    <property type="term" value="F:transmembrane transporter activity"/>
    <property type="evidence" value="ECO:0007669"/>
    <property type="project" value="InterPro"/>
</dbReference>
<dbReference type="RefSeq" id="WP_161823135.1">
    <property type="nucleotide sequence ID" value="NZ_LSRS01000008.1"/>
</dbReference>
<feature type="transmembrane region" description="Helical" evidence="6">
    <location>
        <begin position="52"/>
        <end position="71"/>
    </location>
</feature>
<dbReference type="OrthoDB" id="182417at2"/>
<sequence>MVDNCLLKTKKIFYGWIILILCFLVLVASLGVRLSFGAFITSWEAGFNVTRGTITIISAISLITYGAFQPLAGRLSDLYGTRLVLSGSLGIIGLGLILTQWLSNYWTLLFLYGVFISIGFAGASNVAASAAVIQWFHKKRGFALGFVTSGMALGQMTLVPLSIYLVKHWNWEYTFLFYGCIILFILTPLTYLFLRSKPEDIGEKPYGIESDNEIKPLDNKIEEPPAQNSKGESLLNLLKIPNFWLLVIPFFFCGFTDLGLIATHLIPYGEGKYFNDELIALCISVVALFNILGILLAGYVSDYVSKSRLIAAIYITRAVSFILLLNVDNSYELLIFSIIYGITDMATAAPVAALSAKLFGMYSIGVIIGITAACHQIGGAFGSYLPGLIYDFTNSYNISIVLSAVILIVVGILSLYINEKRDSIKQF</sequence>
<dbReference type="PROSITE" id="PS50850">
    <property type="entry name" value="MFS"/>
    <property type="match status" value="1"/>
</dbReference>
<evidence type="ECO:0000313" key="8">
    <source>
        <dbReference type="EMBL" id="KAF1083951.1"/>
    </source>
</evidence>
<feature type="transmembrane region" description="Helical" evidence="6">
    <location>
        <begin position="278"/>
        <end position="297"/>
    </location>
</feature>
<evidence type="ECO:0000256" key="5">
    <source>
        <dbReference type="ARBA" id="ARBA00023136"/>
    </source>
</evidence>
<keyword evidence="4 6" id="KW-1133">Transmembrane helix</keyword>
<comment type="subcellular location">
    <subcellularLocation>
        <location evidence="1">Cell membrane</location>
        <topology evidence="1">Multi-pass membrane protein</topology>
    </subcellularLocation>
</comment>
<dbReference type="CDD" id="cd17355">
    <property type="entry name" value="MFS_YcxA_like"/>
    <property type="match status" value="1"/>
</dbReference>
<evidence type="ECO:0000259" key="7">
    <source>
        <dbReference type="PROSITE" id="PS50850"/>
    </source>
</evidence>
<reference evidence="8" key="1">
    <citation type="submission" date="2016-02" db="EMBL/GenBank/DDBJ databases">
        <title>Draft Genome Sequence of Sporotomaculum syntrophicum Strain FB, a Syntrophic Benzoate Degrader.</title>
        <authorList>
            <person name="Nobu M.K."/>
            <person name="Narihiro T."/>
            <person name="Qiu Y.-L."/>
            <person name="Ohashi A."/>
            <person name="Liu W.-T."/>
            <person name="Yuji S."/>
        </authorList>
    </citation>
    <scope>NUCLEOTIDE SEQUENCE</scope>
    <source>
        <strain evidence="8">FB</strain>
    </source>
</reference>
<keyword evidence="3 6" id="KW-0812">Transmembrane</keyword>
<organism evidence="8 9">
    <name type="scientific">Sporotomaculum syntrophicum</name>
    <dbReference type="NCBI Taxonomy" id="182264"/>
    <lineage>
        <taxon>Bacteria</taxon>
        <taxon>Bacillati</taxon>
        <taxon>Bacillota</taxon>
        <taxon>Clostridia</taxon>
        <taxon>Eubacteriales</taxon>
        <taxon>Desulfallaceae</taxon>
        <taxon>Sporotomaculum</taxon>
    </lineage>
</organism>
<dbReference type="SUPFAM" id="SSF103473">
    <property type="entry name" value="MFS general substrate transporter"/>
    <property type="match status" value="1"/>
</dbReference>
<evidence type="ECO:0000256" key="2">
    <source>
        <dbReference type="ARBA" id="ARBA00022448"/>
    </source>
</evidence>
<evidence type="ECO:0000256" key="1">
    <source>
        <dbReference type="ARBA" id="ARBA00004651"/>
    </source>
</evidence>
<feature type="transmembrane region" description="Helical" evidence="6">
    <location>
        <begin position="175"/>
        <end position="194"/>
    </location>
</feature>
<keyword evidence="2" id="KW-0813">Transport</keyword>
<evidence type="ECO:0000256" key="6">
    <source>
        <dbReference type="SAM" id="Phobius"/>
    </source>
</evidence>
<dbReference type="Proteomes" id="UP000798488">
    <property type="component" value="Unassembled WGS sequence"/>
</dbReference>
<gene>
    <name evidence="8" type="primary">oxlT</name>
    <name evidence="8" type="ORF">SPSYN_02863</name>
</gene>
<dbReference type="InterPro" id="IPR036259">
    <property type="entry name" value="MFS_trans_sf"/>
</dbReference>
<feature type="transmembrane region" description="Helical" evidence="6">
    <location>
        <begin position="396"/>
        <end position="417"/>
    </location>
</feature>
<feature type="transmembrane region" description="Helical" evidence="6">
    <location>
        <begin position="243"/>
        <end position="266"/>
    </location>
</feature>
<dbReference type="Gene3D" id="1.20.1250.20">
    <property type="entry name" value="MFS general substrate transporter like domains"/>
    <property type="match status" value="2"/>
</dbReference>